<evidence type="ECO:0000313" key="1">
    <source>
        <dbReference type="Proteomes" id="UP000887572"/>
    </source>
</evidence>
<dbReference type="Proteomes" id="UP000887572">
    <property type="component" value="Unplaced"/>
</dbReference>
<evidence type="ECO:0000313" key="2">
    <source>
        <dbReference type="WBParaSite" id="Gr19_v10_g11427.t1"/>
    </source>
</evidence>
<organism evidence="1 2">
    <name type="scientific">Globodera rostochiensis</name>
    <name type="common">Golden nematode worm</name>
    <name type="synonym">Heterodera rostochiensis</name>
    <dbReference type="NCBI Taxonomy" id="31243"/>
    <lineage>
        <taxon>Eukaryota</taxon>
        <taxon>Metazoa</taxon>
        <taxon>Ecdysozoa</taxon>
        <taxon>Nematoda</taxon>
        <taxon>Chromadorea</taxon>
        <taxon>Rhabditida</taxon>
        <taxon>Tylenchina</taxon>
        <taxon>Tylenchomorpha</taxon>
        <taxon>Tylenchoidea</taxon>
        <taxon>Heteroderidae</taxon>
        <taxon>Heteroderinae</taxon>
        <taxon>Globodera</taxon>
    </lineage>
</organism>
<dbReference type="WBParaSite" id="Gr19_v10_g11427.t1">
    <property type="protein sequence ID" value="Gr19_v10_g11427.t1"/>
    <property type="gene ID" value="Gr19_v10_g11427"/>
</dbReference>
<keyword evidence="1" id="KW-1185">Reference proteome</keyword>
<name>A0A914GWL6_GLORO</name>
<accession>A0A914GWL6</accession>
<protein>
    <submittedName>
        <fullName evidence="2">Uncharacterized protein</fullName>
    </submittedName>
</protein>
<proteinExistence type="predicted"/>
<sequence length="202" mass="22961">MDCLAKKMKRFVECKQGVSRVKAVTAEVTFVDVIAVLEQMEFSLSELSDYLNSVADFTFCSTVPKFPVQFHQTQQFDRNSTMNLTAELAPCERFIEIRQKFPDYVGKSSRELEMNQCVANVDLNDTLDSMASPFLELRRIPTRKMSKDLFVSSSPKFNHRLSKCDVAEKGFRSVLSNKGLTLRLLNCNADTPPGFFSSRSQK</sequence>
<reference evidence="2" key="1">
    <citation type="submission" date="2022-11" db="UniProtKB">
        <authorList>
            <consortium name="WormBaseParasite"/>
        </authorList>
    </citation>
    <scope>IDENTIFICATION</scope>
</reference>
<dbReference type="AlphaFoldDB" id="A0A914GWL6"/>